<protein>
    <submittedName>
        <fullName evidence="2">Uncharacterized protein</fullName>
    </submittedName>
</protein>
<evidence type="ECO:0000313" key="3">
    <source>
        <dbReference type="Proteomes" id="UP001633002"/>
    </source>
</evidence>
<sequence length="257" mass="28414">MGPTNGAVLQRQNPNSAKELSWLDRVQLKLDRLCEADGGRNPTEVLHDSSVFFESQLCAVGANVRNFCSEFVRELLAPEDGTEVDASNTLEQDTELTSNGDGVVSTERSRKVVGVRRSVDGSSSQVVAERRATLMTEPREIIAESKTAPAVVGTPPRPPSIPDAPVFFIDHSEQDLRTSKFVDEEAEQYARWFVTEDYRRMRLGKSTSTSSIQSWDGHHRAPSTDRLFCSTCPPKRSTPVDVVQYVSVAKRSWIAAG</sequence>
<comment type="caution">
    <text evidence="2">The sequence shown here is derived from an EMBL/GenBank/DDBJ whole genome shotgun (WGS) entry which is preliminary data.</text>
</comment>
<feature type="region of interest" description="Disordered" evidence="1">
    <location>
        <begin position="81"/>
        <end position="104"/>
    </location>
</feature>
<dbReference type="EMBL" id="JBJQOH010000002">
    <property type="protein sequence ID" value="KAL3697334.1"/>
    <property type="molecule type" value="Genomic_DNA"/>
</dbReference>
<keyword evidence="3" id="KW-1185">Reference proteome</keyword>
<dbReference type="Proteomes" id="UP001633002">
    <property type="component" value="Unassembled WGS sequence"/>
</dbReference>
<evidence type="ECO:0000256" key="1">
    <source>
        <dbReference type="SAM" id="MobiDB-lite"/>
    </source>
</evidence>
<gene>
    <name evidence="2" type="ORF">R1sor_011410</name>
</gene>
<dbReference type="AlphaFoldDB" id="A0ABD3I493"/>
<evidence type="ECO:0000313" key="2">
    <source>
        <dbReference type="EMBL" id="KAL3697334.1"/>
    </source>
</evidence>
<accession>A0ABD3I493</accession>
<reference evidence="2 3" key="1">
    <citation type="submission" date="2024-09" db="EMBL/GenBank/DDBJ databases">
        <title>Chromosome-scale assembly of Riccia sorocarpa.</title>
        <authorList>
            <person name="Paukszto L."/>
        </authorList>
    </citation>
    <scope>NUCLEOTIDE SEQUENCE [LARGE SCALE GENOMIC DNA]</scope>
    <source>
        <strain evidence="2">LP-2024</strain>
        <tissue evidence="2">Aerial parts of the thallus</tissue>
    </source>
</reference>
<proteinExistence type="predicted"/>
<feature type="compositionally biased region" description="Polar residues" evidence="1">
    <location>
        <begin position="85"/>
        <end position="100"/>
    </location>
</feature>
<organism evidence="2 3">
    <name type="scientific">Riccia sorocarpa</name>
    <dbReference type="NCBI Taxonomy" id="122646"/>
    <lineage>
        <taxon>Eukaryota</taxon>
        <taxon>Viridiplantae</taxon>
        <taxon>Streptophyta</taxon>
        <taxon>Embryophyta</taxon>
        <taxon>Marchantiophyta</taxon>
        <taxon>Marchantiopsida</taxon>
        <taxon>Marchantiidae</taxon>
        <taxon>Marchantiales</taxon>
        <taxon>Ricciaceae</taxon>
        <taxon>Riccia</taxon>
    </lineage>
</organism>
<name>A0ABD3I493_9MARC</name>